<dbReference type="InterPro" id="IPR014052">
    <property type="entry name" value="DNA_primase_ssu_euk/arc"/>
</dbReference>
<comment type="caution">
    <text evidence="14">The sequence shown here is derived from an EMBL/GenBank/DDBJ whole genome shotgun (WGS) entry which is preliminary data.</text>
</comment>
<protein>
    <recommendedName>
        <fullName evidence="11">DNA primase small subunit PriS</fullName>
        <ecNumber evidence="11">2.7.7.-</ecNumber>
    </recommendedName>
</protein>
<keyword evidence="8 11" id="KW-0460">Magnesium</keyword>
<dbReference type="GO" id="GO:0003899">
    <property type="term" value="F:DNA-directed RNA polymerase activity"/>
    <property type="evidence" value="ECO:0007669"/>
    <property type="project" value="UniProtKB-UniRule"/>
</dbReference>
<evidence type="ECO:0000256" key="3">
    <source>
        <dbReference type="ARBA" id="ARBA00022515"/>
    </source>
</evidence>
<dbReference type="Gene3D" id="3.90.920.10">
    <property type="entry name" value="DNA primase, PRIM domain"/>
    <property type="match status" value="1"/>
</dbReference>
<evidence type="ECO:0000256" key="5">
    <source>
        <dbReference type="ARBA" id="ARBA00022695"/>
    </source>
</evidence>
<evidence type="ECO:0000256" key="8">
    <source>
        <dbReference type="ARBA" id="ARBA00022842"/>
    </source>
</evidence>
<keyword evidence="2 11" id="KW-0240">DNA-directed RNA polymerase</keyword>
<comment type="cofactor">
    <cofactor evidence="11">
        <name>Mg(2+)</name>
        <dbReference type="ChEBI" id="CHEBI:18420"/>
    </cofactor>
    <cofactor evidence="11">
        <name>Mn(2+)</name>
        <dbReference type="ChEBI" id="CHEBI:29035"/>
    </cofactor>
</comment>
<dbReference type="InterPro" id="IPR002755">
    <property type="entry name" value="DNA_primase_S"/>
</dbReference>
<evidence type="ECO:0000256" key="9">
    <source>
        <dbReference type="ARBA" id="ARBA00023163"/>
    </source>
</evidence>
<name>A0A8J8PCC7_9ARCH</name>
<dbReference type="GO" id="GO:1990077">
    <property type="term" value="C:primosome complex"/>
    <property type="evidence" value="ECO:0007669"/>
    <property type="project" value="UniProtKB-KW"/>
</dbReference>
<keyword evidence="4 11" id="KW-0808">Transferase</keyword>
<comment type="function">
    <text evidence="11">Catalytic subunit of DNA primase, an RNA polymerase that catalyzes the synthesis of short RNA molecules used as primers for DNA polymerase during DNA replication. The small subunit contains the primase catalytic core and has DNA synthesis activity on its own. Binding to the large subunit stabilizes and modulates the activity, increasing the rate of DNA synthesis while decreasing the length of the DNA fragments, and conferring RNA synthesis capability. The DNA polymerase activity may enable DNA primase to also catalyze primer extension after primer synthesis. May also play a role in DNA repair.</text>
</comment>
<dbReference type="PANTHER" id="PTHR10536">
    <property type="entry name" value="DNA PRIMASE SMALL SUBUNIT"/>
    <property type="match status" value="1"/>
</dbReference>
<comment type="function">
    <text evidence="13">RNA polymerase that catalyzes the synthesis of short RNA molecules used as primers for DNA polymerase during DNA replication.</text>
</comment>
<keyword evidence="7 11" id="KW-0479">Metal-binding</keyword>
<reference evidence="14" key="1">
    <citation type="submission" date="2016-03" db="EMBL/GenBank/DDBJ databases">
        <authorList>
            <person name="Borrel G."/>
            <person name="Mccann A."/>
            <person name="O'Toole P.W."/>
        </authorList>
    </citation>
    <scope>NUCLEOTIDE SEQUENCE</scope>
    <source>
        <strain evidence="14">183</strain>
    </source>
</reference>
<comment type="subunit">
    <text evidence="11">Heterodimer of a small subunit (PriS) and a large subunit (PriL).</text>
</comment>
<gene>
    <name evidence="11" type="primary">priS</name>
    <name evidence="14" type="ORF">A3207_05755</name>
</gene>
<dbReference type="CDD" id="cd04860">
    <property type="entry name" value="AE_Prim_S"/>
    <property type="match status" value="1"/>
</dbReference>
<evidence type="ECO:0000256" key="4">
    <source>
        <dbReference type="ARBA" id="ARBA00022679"/>
    </source>
</evidence>
<dbReference type="EMBL" id="LVVT01000002">
    <property type="protein sequence ID" value="TQS84343.1"/>
    <property type="molecule type" value="Genomic_DNA"/>
</dbReference>
<dbReference type="RefSeq" id="WP_400195298.1">
    <property type="nucleotide sequence ID" value="NZ_CAYAYE010000032.1"/>
</dbReference>
<keyword evidence="3 11" id="KW-0639">Primosome</keyword>
<evidence type="ECO:0000256" key="2">
    <source>
        <dbReference type="ARBA" id="ARBA00022478"/>
    </source>
</evidence>
<keyword evidence="10 11" id="KW-0464">Manganese</keyword>
<dbReference type="GO" id="GO:0046872">
    <property type="term" value="F:metal ion binding"/>
    <property type="evidence" value="ECO:0007669"/>
    <property type="project" value="UniProtKB-KW"/>
</dbReference>
<evidence type="ECO:0000256" key="12">
    <source>
        <dbReference type="RuleBase" id="RU003514"/>
    </source>
</evidence>
<accession>A0A8J8PCC7</accession>
<dbReference type="SUPFAM" id="SSF56747">
    <property type="entry name" value="Prim-pol domain"/>
    <property type="match status" value="1"/>
</dbReference>
<keyword evidence="9 11" id="KW-0804">Transcription</keyword>
<keyword evidence="6 11" id="KW-0235">DNA replication</keyword>
<dbReference type="AlphaFoldDB" id="A0A8J8PCC7"/>
<proteinExistence type="inferred from homology"/>
<feature type="active site" evidence="11">
    <location>
        <position position="320"/>
    </location>
</feature>
<evidence type="ECO:0000313" key="15">
    <source>
        <dbReference type="Proteomes" id="UP000752814"/>
    </source>
</evidence>
<evidence type="ECO:0000256" key="11">
    <source>
        <dbReference type="HAMAP-Rule" id="MF_00700"/>
    </source>
</evidence>
<dbReference type="Pfam" id="PF01896">
    <property type="entry name" value="DNA_primase_S"/>
    <property type="match status" value="1"/>
</dbReference>
<evidence type="ECO:0000256" key="13">
    <source>
        <dbReference type="RuleBase" id="RU004224"/>
    </source>
</evidence>
<dbReference type="GO" id="GO:0006269">
    <property type="term" value="P:DNA replication, synthesis of primer"/>
    <property type="evidence" value="ECO:0007669"/>
    <property type="project" value="UniProtKB-UniRule"/>
</dbReference>
<dbReference type="EC" id="2.7.7.-" evidence="11"/>
<sequence length="420" mass="48770">MNKLIYRQCILGSTMASDKEFMMERFRRYYSKNHPYIPTMFKNREFGFMFFDRSFVQRHMAFTSDDALYSFLQTQVPSHSYHSTAYYQYPGAATMEDKQWIGADLIFDLDADHIPGAELMSYDEMLARIKIEVLRLVDDFLLGDLGFDESHLRIVFSGGRGYHIHVSDERVACLKSHERREIVDYIAGNNLNMDWVFPTKTVNITEIKGRVQESRVRCIPPGGSGGWKGKMRIGIAWLIEEMRSLDVKDLRTRLPYLNTYSETLVNGMLKDLYEKRGERSGSDMLLEKNIFDCFTSKRHEDIFLGLLENEVIPRFRCEIDEPVTADIKRLIRLPGSLHGKSGLRVVPMEREDLDDFNPLLDAVPDTYTDREIEVFLKHKVDITIRGKRITGEGICRVPEYAAMFLIGRREATLEFVESLE</sequence>
<evidence type="ECO:0000256" key="1">
    <source>
        <dbReference type="ARBA" id="ARBA00009762"/>
    </source>
</evidence>
<evidence type="ECO:0000256" key="6">
    <source>
        <dbReference type="ARBA" id="ARBA00022705"/>
    </source>
</evidence>
<evidence type="ECO:0000313" key="14">
    <source>
        <dbReference type="EMBL" id="TQS84343.1"/>
    </source>
</evidence>
<comment type="similarity">
    <text evidence="1 11 12">Belongs to the eukaryotic-type primase small subunit family.</text>
</comment>
<feature type="active site" evidence="11">
    <location>
        <position position="110"/>
    </location>
</feature>
<dbReference type="GO" id="GO:0000428">
    <property type="term" value="C:DNA-directed RNA polymerase complex"/>
    <property type="evidence" value="ECO:0007669"/>
    <property type="project" value="UniProtKB-KW"/>
</dbReference>
<dbReference type="HAMAP" id="MF_00700">
    <property type="entry name" value="DNA_primase_sml_arc"/>
    <property type="match status" value="1"/>
</dbReference>
<evidence type="ECO:0000256" key="7">
    <source>
        <dbReference type="ARBA" id="ARBA00022723"/>
    </source>
</evidence>
<dbReference type="Proteomes" id="UP000752814">
    <property type="component" value="Unassembled WGS sequence"/>
</dbReference>
<keyword evidence="5 11" id="KW-0548">Nucleotidyltransferase</keyword>
<organism evidence="14 15">
    <name type="scientific">Candidatus Methanomassiliicoccus intestinalis</name>
    <dbReference type="NCBI Taxonomy" id="1406512"/>
    <lineage>
        <taxon>Archaea</taxon>
        <taxon>Methanobacteriati</taxon>
        <taxon>Thermoplasmatota</taxon>
        <taxon>Thermoplasmata</taxon>
        <taxon>Methanomassiliicoccales</taxon>
        <taxon>Methanomassiliicoccaceae</taxon>
        <taxon>Methanomassiliicoccus</taxon>
    </lineage>
</organism>
<feature type="active site" evidence="11">
    <location>
        <position position="108"/>
    </location>
</feature>
<evidence type="ECO:0000256" key="10">
    <source>
        <dbReference type="ARBA" id="ARBA00023211"/>
    </source>
</evidence>
<dbReference type="InterPro" id="IPR023639">
    <property type="entry name" value="DNA_primase_ssu_PriS"/>
</dbReference>